<sequence length="647" mass="66567">MERDGSETEDPWAAAAAAAHAMAMAAQTLARAGLEICVATARIALLCAGEMLTAAWVWAATMAQRAQREASQMSEAGAAALAERVSEIASHPDAVPCSGMFAATFLTLCFCRAVSVTAVPHILLAAVAAAIAVPSTAAVAVDIAARASDLVSTALRHPQLEAAAASVAEALQHPHAERATAMLGAAHNSSAALAARAYAAALSHPHLQPLLEAAIAHPHVAATRNHAHWGRLAGWLGPLCLGAMLLGLLRCTVCSSCRRRGGTESAAPACSAAATAAAAEAKAAKRERQRAKREAAAKLAAKRKKRGGVVTGEGELRLEDEPASSRIRLASGPEAARPKKRPTPPPLSHPRLLCTLKGFSEGVTGAALSQDGALAAAVSSDRTLRVFSGLRQAGSGDPQRAPLPTPLIANVHLDFGTACSISASGRNVLVATAAGRRLLAYSLSPKLQLRREFDAAAVHPAPLSAAILAPNSQYIVTVGSEGDRSVCLWSLSGSLVARETAKQAAVLGAQVFCVGGHSRGVTAASFAQDCVHLAVAARDAEWSVVRTDLRHAEPAEVGRGKAPHGTPFERVALSPFAKRLVGATATGTSIVDVGRGVTLETIPHGHGPSPPTALQYSNDALRVLSAGVDGKLRLWRVEDDDAKAGAL</sequence>
<dbReference type="EnsemblProtists" id="EOD42082">
    <property type="protein sequence ID" value="EOD42082"/>
    <property type="gene ID" value="EMIHUDRAFT_447579"/>
</dbReference>
<dbReference type="GO" id="GO:0005783">
    <property type="term" value="C:endoplasmic reticulum"/>
    <property type="evidence" value="ECO:0007669"/>
    <property type="project" value="TreeGrafter"/>
</dbReference>
<dbReference type="Gene3D" id="2.130.10.10">
    <property type="entry name" value="YVTN repeat-like/Quinoprotein amine dehydrogenase"/>
    <property type="match status" value="1"/>
</dbReference>
<dbReference type="GO" id="GO:0030968">
    <property type="term" value="P:endoplasmic reticulum unfolded protein response"/>
    <property type="evidence" value="ECO:0007669"/>
    <property type="project" value="TreeGrafter"/>
</dbReference>
<evidence type="ECO:0008006" key="4">
    <source>
        <dbReference type="Google" id="ProtNLM"/>
    </source>
</evidence>
<dbReference type="RefSeq" id="XP_005794511.1">
    <property type="nucleotide sequence ID" value="XM_005794454.1"/>
</dbReference>
<dbReference type="eggNOG" id="KOG2096">
    <property type="taxonomic scope" value="Eukaryota"/>
</dbReference>
<dbReference type="PANTHER" id="PTHR44321:SF1">
    <property type="entry name" value="TRANSDUCIN BETA-LIKE PROTEIN 2"/>
    <property type="match status" value="1"/>
</dbReference>
<evidence type="ECO:0000256" key="1">
    <source>
        <dbReference type="SAM" id="MobiDB-lite"/>
    </source>
</evidence>
<reference evidence="3" key="1">
    <citation type="journal article" date="2013" name="Nature">
        <title>Pan genome of the phytoplankton Emiliania underpins its global distribution.</title>
        <authorList>
            <person name="Read B.A."/>
            <person name="Kegel J."/>
            <person name="Klute M.J."/>
            <person name="Kuo A."/>
            <person name="Lefebvre S.C."/>
            <person name="Maumus F."/>
            <person name="Mayer C."/>
            <person name="Miller J."/>
            <person name="Monier A."/>
            <person name="Salamov A."/>
            <person name="Young J."/>
            <person name="Aguilar M."/>
            <person name="Claverie J.M."/>
            <person name="Frickenhaus S."/>
            <person name="Gonzalez K."/>
            <person name="Herman E.K."/>
            <person name="Lin Y.C."/>
            <person name="Napier J."/>
            <person name="Ogata H."/>
            <person name="Sarno A.F."/>
            <person name="Shmutz J."/>
            <person name="Schroeder D."/>
            <person name="de Vargas C."/>
            <person name="Verret F."/>
            <person name="von Dassow P."/>
            <person name="Valentin K."/>
            <person name="Van de Peer Y."/>
            <person name="Wheeler G."/>
            <person name="Dacks J.B."/>
            <person name="Delwiche C.F."/>
            <person name="Dyhrman S.T."/>
            <person name="Glockner G."/>
            <person name="John U."/>
            <person name="Richards T."/>
            <person name="Worden A.Z."/>
            <person name="Zhang X."/>
            <person name="Grigoriev I.V."/>
            <person name="Allen A.E."/>
            <person name="Bidle K."/>
            <person name="Borodovsky M."/>
            <person name="Bowler C."/>
            <person name="Brownlee C."/>
            <person name="Cock J.M."/>
            <person name="Elias M."/>
            <person name="Gladyshev V.N."/>
            <person name="Groth M."/>
            <person name="Guda C."/>
            <person name="Hadaegh A."/>
            <person name="Iglesias-Rodriguez M.D."/>
            <person name="Jenkins J."/>
            <person name="Jones B.M."/>
            <person name="Lawson T."/>
            <person name="Leese F."/>
            <person name="Lindquist E."/>
            <person name="Lobanov A."/>
            <person name="Lomsadze A."/>
            <person name="Malik S.B."/>
            <person name="Marsh M.E."/>
            <person name="Mackinder L."/>
            <person name="Mock T."/>
            <person name="Mueller-Roeber B."/>
            <person name="Pagarete A."/>
            <person name="Parker M."/>
            <person name="Probert I."/>
            <person name="Quesneville H."/>
            <person name="Raines C."/>
            <person name="Rensing S.A."/>
            <person name="Riano-Pachon D.M."/>
            <person name="Richier S."/>
            <person name="Rokitta S."/>
            <person name="Shiraiwa Y."/>
            <person name="Soanes D.M."/>
            <person name="van der Giezen M."/>
            <person name="Wahlund T.M."/>
            <person name="Williams B."/>
            <person name="Wilson W."/>
            <person name="Wolfe G."/>
            <person name="Wurch L.L."/>
        </authorList>
    </citation>
    <scope>NUCLEOTIDE SEQUENCE</scope>
</reference>
<dbReference type="Proteomes" id="UP000013827">
    <property type="component" value="Unassembled WGS sequence"/>
</dbReference>
<feature type="compositionally biased region" description="Basic and acidic residues" evidence="1">
    <location>
        <begin position="282"/>
        <end position="296"/>
    </location>
</feature>
<proteinExistence type="predicted"/>
<accession>A0A0D3L247</accession>
<dbReference type="AlphaFoldDB" id="A0A0D3L247"/>
<evidence type="ECO:0000313" key="3">
    <source>
        <dbReference type="Proteomes" id="UP000013827"/>
    </source>
</evidence>
<dbReference type="InterPro" id="IPR042410">
    <property type="entry name" value="WBSCR13"/>
</dbReference>
<dbReference type="Pfam" id="PF00400">
    <property type="entry name" value="WD40"/>
    <property type="match status" value="2"/>
</dbReference>
<organism evidence="2 3">
    <name type="scientific">Emiliania huxleyi (strain CCMP1516)</name>
    <dbReference type="NCBI Taxonomy" id="280463"/>
    <lineage>
        <taxon>Eukaryota</taxon>
        <taxon>Haptista</taxon>
        <taxon>Haptophyta</taxon>
        <taxon>Prymnesiophyceae</taxon>
        <taxon>Isochrysidales</taxon>
        <taxon>Noelaerhabdaceae</taxon>
        <taxon>Emiliania</taxon>
    </lineage>
</organism>
<dbReference type="InterPro" id="IPR001680">
    <property type="entry name" value="WD40_rpt"/>
</dbReference>
<dbReference type="GeneID" id="17287352"/>
<dbReference type="HOGENOM" id="CLU_423613_0_0_1"/>
<dbReference type="SUPFAM" id="SSF50978">
    <property type="entry name" value="WD40 repeat-like"/>
    <property type="match status" value="1"/>
</dbReference>
<dbReference type="STRING" id="2903.R1E3W4"/>
<keyword evidence="3" id="KW-1185">Reference proteome</keyword>
<dbReference type="KEGG" id="ehx:EMIHUDRAFT_447579"/>
<dbReference type="SMART" id="SM00320">
    <property type="entry name" value="WD40"/>
    <property type="match status" value="4"/>
</dbReference>
<evidence type="ECO:0000313" key="2">
    <source>
        <dbReference type="EnsemblProtists" id="EOD42082"/>
    </source>
</evidence>
<dbReference type="PaxDb" id="2903-EOD42082"/>
<name>A0A0D3L247_EMIH1</name>
<feature type="region of interest" description="Disordered" evidence="1">
    <location>
        <begin position="281"/>
        <end position="349"/>
    </location>
</feature>
<reference evidence="2" key="2">
    <citation type="submission" date="2024-10" db="UniProtKB">
        <authorList>
            <consortium name="EnsemblProtists"/>
        </authorList>
    </citation>
    <scope>IDENTIFICATION</scope>
</reference>
<protein>
    <recommendedName>
        <fullName evidence="4">Anaphase-promoting complex subunit 4 WD40 domain-containing protein</fullName>
    </recommendedName>
</protein>
<dbReference type="InterPro" id="IPR036322">
    <property type="entry name" value="WD40_repeat_dom_sf"/>
</dbReference>
<dbReference type="InterPro" id="IPR015943">
    <property type="entry name" value="WD40/YVTN_repeat-like_dom_sf"/>
</dbReference>
<dbReference type="PANTHER" id="PTHR44321">
    <property type="entry name" value="TRANSDUCIN BETA-LIKE PROTEIN 2"/>
    <property type="match status" value="1"/>
</dbReference>